<dbReference type="RefSeq" id="WP_275417977.1">
    <property type="nucleotide sequence ID" value="NZ_CP106878.1"/>
</dbReference>
<dbReference type="AlphaFoldDB" id="A0A9E8LVE6"/>
<feature type="domain" description="VTT" evidence="2">
    <location>
        <begin position="35"/>
        <end position="149"/>
    </location>
</feature>
<keyword evidence="1" id="KW-0472">Membrane</keyword>
<sequence length="190" mass="21794">MNEQADYVLSFLEMSGIFAPIAFIVFHTLRPFLFIPVVVVCLAGGLLFGTVFGSVFSLVGLTLSSFVLYLLLILFPGVTNKLSSIKQRWFGPYTKFTPGQITVLKLIPFIHFQLLSFCLFEHRKNFSEYATLSFLTNIPVVIFYTTFGQFLKQFTPFIILLILLALTVFIIVFRERMVVIKWNEFFKSTV</sequence>
<dbReference type="KEGG" id="faf:OE104_02275"/>
<accession>A0A9E8LVE6</accession>
<keyword evidence="4" id="KW-1185">Reference proteome</keyword>
<feature type="transmembrane region" description="Helical" evidence="1">
    <location>
        <begin position="7"/>
        <end position="26"/>
    </location>
</feature>
<dbReference type="Proteomes" id="UP001164718">
    <property type="component" value="Chromosome"/>
</dbReference>
<protein>
    <submittedName>
        <fullName evidence="3">VTT domain-containing protein</fullName>
    </submittedName>
</protein>
<proteinExistence type="predicted"/>
<feature type="transmembrane region" description="Helical" evidence="1">
    <location>
        <begin position="153"/>
        <end position="173"/>
    </location>
</feature>
<evidence type="ECO:0000313" key="3">
    <source>
        <dbReference type="EMBL" id="WAA10192.1"/>
    </source>
</evidence>
<feature type="transmembrane region" description="Helical" evidence="1">
    <location>
        <begin position="32"/>
        <end position="51"/>
    </location>
</feature>
<keyword evidence="1" id="KW-1133">Transmembrane helix</keyword>
<feature type="transmembrane region" description="Helical" evidence="1">
    <location>
        <begin position="58"/>
        <end position="79"/>
    </location>
</feature>
<evidence type="ECO:0000256" key="1">
    <source>
        <dbReference type="SAM" id="Phobius"/>
    </source>
</evidence>
<evidence type="ECO:0000259" key="2">
    <source>
        <dbReference type="Pfam" id="PF09335"/>
    </source>
</evidence>
<organism evidence="3 4">
    <name type="scientific">Fervidibacillus albus</name>
    <dbReference type="NCBI Taxonomy" id="2980026"/>
    <lineage>
        <taxon>Bacteria</taxon>
        <taxon>Bacillati</taxon>
        <taxon>Bacillota</taxon>
        <taxon>Bacilli</taxon>
        <taxon>Bacillales</taxon>
        <taxon>Bacillaceae</taxon>
        <taxon>Fervidibacillus</taxon>
    </lineage>
</organism>
<reference evidence="3" key="1">
    <citation type="submission" date="2022-09" db="EMBL/GenBank/DDBJ databases">
        <title>Complete Genomes of Fervidibacillus albus and Fervidibacillus halotolerans isolated from tidal flat sediments.</title>
        <authorList>
            <person name="Kwon K.K."/>
            <person name="Yang S.-H."/>
            <person name="Park M.J."/>
            <person name="Oh H.-M."/>
        </authorList>
    </citation>
    <scope>NUCLEOTIDE SEQUENCE</scope>
    <source>
        <strain evidence="3">MEBiC13591</strain>
    </source>
</reference>
<dbReference type="EMBL" id="CP106878">
    <property type="protein sequence ID" value="WAA10192.1"/>
    <property type="molecule type" value="Genomic_DNA"/>
</dbReference>
<dbReference type="Pfam" id="PF09335">
    <property type="entry name" value="VTT_dom"/>
    <property type="match status" value="1"/>
</dbReference>
<dbReference type="InterPro" id="IPR032816">
    <property type="entry name" value="VTT_dom"/>
</dbReference>
<feature type="transmembrane region" description="Helical" evidence="1">
    <location>
        <begin position="129"/>
        <end position="147"/>
    </location>
</feature>
<gene>
    <name evidence="3" type="ORF">OE104_02275</name>
</gene>
<feature type="transmembrane region" description="Helical" evidence="1">
    <location>
        <begin position="99"/>
        <end position="120"/>
    </location>
</feature>
<evidence type="ECO:0000313" key="4">
    <source>
        <dbReference type="Proteomes" id="UP001164718"/>
    </source>
</evidence>
<name>A0A9E8LVE6_9BACI</name>
<keyword evidence="1" id="KW-0812">Transmembrane</keyword>